<reference evidence="1" key="2">
    <citation type="journal article" date="2015" name="Data Brief">
        <title>Shoot transcriptome of the giant reed, Arundo donax.</title>
        <authorList>
            <person name="Barrero R.A."/>
            <person name="Guerrero F.D."/>
            <person name="Moolhuijzen P."/>
            <person name="Goolsby J.A."/>
            <person name="Tidwell J."/>
            <person name="Bellgard S.E."/>
            <person name="Bellgard M.I."/>
        </authorList>
    </citation>
    <scope>NUCLEOTIDE SEQUENCE</scope>
    <source>
        <tissue evidence="1">Shoot tissue taken approximately 20 cm above the soil surface</tissue>
    </source>
</reference>
<reference evidence="1" key="1">
    <citation type="submission" date="2014-09" db="EMBL/GenBank/DDBJ databases">
        <authorList>
            <person name="Magalhaes I.L.F."/>
            <person name="Oliveira U."/>
            <person name="Santos F.R."/>
            <person name="Vidigal T.H.D.A."/>
            <person name="Brescovit A.D."/>
            <person name="Santos A.J."/>
        </authorList>
    </citation>
    <scope>NUCLEOTIDE SEQUENCE</scope>
    <source>
        <tissue evidence="1">Shoot tissue taken approximately 20 cm above the soil surface</tissue>
    </source>
</reference>
<proteinExistence type="predicted"/>
<name>A0A0A9BB93_ARUDO</name>
<accession>A0A0A9BB93</accession>
<sequence>MRQGRGCAD</sequence>
<dbReference type="EMBL" id="GBRH01238447">
    <property type="protein sequence ID" value="JAD59448.1"/>
    <property type="molecule type" value="Transcribed_RNA"/>
</dbReference>
<protein>
    <submittedName>
        <fullName evidence="1">Uncharacterized protein</fullName>
    </submittedName>
</protein>
<organism evidence="1">
    <name type="scientific">Arundo donax</name>
    <name type="common">Giant reed</name>
    <name type="synonym">Donax arundinaceus</name>
    <dbReference type="NCBI Taxonomy" id="35708"/>
    <lineage>
        <taxon>Eukaryota</taxon>
        <taxon>Viridiplantae</taxon>
        <taxon>Streptophyta</taxon>
        <taxon>Embryophyta</taxon>
        <taxon>Tracheophyta</taxon>
        <taxon>Spermatophyta</taxon>
        <taxon>Magnoliopsida</taxon>
        <taxon>Liliopsida</taxon>
        <taxon>Poales</taxon>
        <taxon>Poaceae</taxon>
        <taxon>PACMAD clade</taxon>
        <taxon>Arundinoideae</taxon>
        <taxon>Arundineae</taxon>
        <taxon>Arundo</taxon>
    </lineage>
</organism>
<evidence type="ECO:0000313" key="1">
    <source>
        <dbReference type="EMBL" id="JAD59448.1"/>
    </source>
</evidence>